<organism evidence="1 2">
    <name type="scientific">Dictyobacter alpinus</name>
    <dbReference type="NCBI Taxonomy" id="2014873"/>
    <lineage>
        <taxon>Bacteria</taxon>
        <taxon>Bacillati</taxon>
        <taxon>Chloroflexota</taxon>
        <taxon>Ktedonobacteria</taxon>
        <taxon>Ktedonobacterales</taxon>
        <taxon>Dictyobacteraceae</taxon>
        <taxon>Dictyobacter</taxon>
    </lineage>
</organism>
<dbReference type="EMBL" id="BIFT01000001">
    <property type="protein sequence ID" value="GCE28421.1"/>
    <property type="molecule type" value="Genomic_DNA"/>
</dbReference>
<keyword evidence="2" id="KW-1185">Reference proteome</keyword>
<dbReference type="Proteomes" id="UP000287171">
    <property type="component" value="Unassembled WGS sequence"/>
</dbReference>
<gene>
    <name evidence="1" type="ORF">KDA_39050</name>
</gene>
<reference evidence="2" key="1">
    <citation type="submission" date="2018-12" db="EMBL/GenBank/DDBJ databases">
        <title>Tengunoibacter tsumagoiensis gen. nov., sp. nov., Dictyobacter kobayashii sp. nov., D. alpinus sp. nov., and D. joshuensis sp. nov. and description of Dictyobacteraceae fam. nov. within the order Ktedonobacterales isolated from Tengu-no-mugimeshi.</title>
        <authorList>
            <person name="Wang C.M."/>
            <person name="Zheng Y."/>
            <person name="Sakai Y."/>
            <person name="Toyoda A."/>
            <person name="Minakuchi Y."/>
            <person name="Abe K."/>
            <person name="Yokota A."/>
            <person name="Yabe S."/>
        </authorList>
    </citation>
    <scope>NUCLEOTIDE SEQUENCE [LARGE SCALE GENOMIC DNA]</scope>
    <source>
        <strain evidence="2">Uno16</strain>
    </source>
</reference>
<comment type="caution">
    <text evidence="1">The sequence shown here is derived from an EMBL/GenBank/DDBJ whole genome shotgun (WGS) entry which is preliminary data.</text>
</comment>
<dbReference type="AlphaFoldDB" id="A0A402BAJ4"/>
<name>A0A402BAJ4_9CHLR</name>
<evidence type="ECO:0000313" key="1">
    <source>
        <dbReference type="EMBL" id="GCE28421.1"/>
    </source>
</evidence>
<evidence type="ECO:0000313" key="2">
    <source>
        <dbReference type="Proteomes" id="UP000287171"/>
    </source>
</evidence>
<protein>
    <submittedName>
        <fullName evidence="1">Uncharacterized protein</fullName>
    </submittedName>
</protein>
<accession>A0A402BAJ4</accession>
<proteinExistence type="predicted"/>
<sequence>MIGNPTGSFIACMLTALILLDMYKQSLEKIANEYSVAGEKNLSRELFLIEIRHII</sequence>